<sequence>MSLVDRLAQQLDALSGDRTEKVTVRLTRAERKQLEQRCGGIRLSTYIRAGLFDYPMPKPRVTVPPINRQVYVELNRIGVNLNQQTKLINALRVDEMPGAVKEYAATLAELQQQIQVVKQAVILGVEELHAEGTEETPD</sequence>
<accession>A0A928Z2K1</accession>
<dbReference type="Proteomes" id="UP000625316">
    <property type="component" value="Unassembled WGS sequence"/>
</dbReference>
<comment type="caution">
    <text evidence="1">The sequence shown here is derived from an EMBL/GenBank/DDBJ whole genome shotgun (WGS) entry which is preliminary data.</text>
</comment>
<dbReference type="EMBL" id="JADEXQ010000036">
    <property type="protein sequence ID" value="MBE9030466.1"/>
    <property type="molecule type" value="Genomic_DNA"/>
</dbReference>
<dbReference type="RefSeq" id="WP_264325293.1">
    <property type="nucleotide sequence ID" value="NZ_JADEXQ010000036.1"/>
</dbReference>
<dbReference type="Pfam" id="PF21983">
    <property type="entry name" value="NikA-like"/>
    <property type="match status" value="1"/>
</dbReference>
<gene>
    <name evidence="1" type="primary">mobC</name>
    <name evidence="1" type="ORF">IQ266_12065</name>
</gene>
<name>A0A928Z2K1_9CYAN</name>
<proteinExistence type="predicted"/>
<evidence type="ECO:0000313" key="1">
    <source>
        <dbReference type="EMBL" id="MBE9030466.1"/>
    </source>
</evidence>
<organism evidence="1 2">
    <name type="scientific">Romeriopsis navalis LEGE 11480</name>
    <dbReference type="NCBI Taxonomy" id="2777977"/>
    <lineage>
        <taxon>Bacteria</taxon>
        <taxon>Bacillati</taxon>
        <taxon>Cyanobacteriota</taxon>
        <taxon>Cyanophyceae</taxon>
        <taxon>Leptolyngbyales</taxon>
        <taxon>Leptolyngbyaceae</taxon>
        <taxon>Romeriopsis</taxon>
        <taxon>Romeriopsis navalis</taxon>
    </lineage>
</organism>
<keyword evidence="2" id="KW-1185">Reference proteome</keyword>
<evidence type="ECO:0000313" key="2">
    <source>
        <dbReference type="Proteomes" id="UP000625316"/>
    </source>
</evidence>
<protein>
    <submittedName>
        <fullName evidence="1">Plasmid mobilization relaxosome protein MobC</fullName>
    </submittedName>
</protein>
<dbReference type="InterPro" id="IPR053842">
    <property type="entry name" value="NikA-like"/>
</dbReference>
<dbReference type="AlphaFoldDB" id="A0A928Z2K1"/>
<reference evidence="1" key="1">
    <citation type="submission" date="2020-10" db="EMBL/GenBank/DDBJ databases">
        <authorList>
            <person name="Castelo-Branco R."/>
            <person name="Eusebio N."/>
            <person name="Adriana R."/>
            <person name="Vieira A."/>
            <person name="Brugerolle De Fraissinette N."/>
            <person name="Rezende De Castro R."/>
            <person name="Schneider M.P."/>
            <person name="Vasconcelos V."/>
            <person name="Leao P.N."/>
        </authorList>
    </citation>
    <scope>NUCLEOTIDE SEQUENCE</scope>
    <source>
        <strain evidence="1">LEGE 11480</strain>
    </source>
</reference>